<organism evidence="2 3">
    <name type="scientific">Eschrichtius robustus</name>
    <name type="common">California gray whale</name>
    <name type="synonym">Eschrichtius gibbosus</name>
    <dbReference type="NCBI Taxonomy" id="9764"/>
    <lineage>
        <taxon>Eukaryota</taxon>
        <taxon>Metazoa</taxon>
        <taxon>Chordata</taxon>
        <taxon>Craniata</taxon>
        <taxon>Vertebrata</taxon>
        <taxon>Euteleostomi</taxon>
        <taxon>Mammalia</taxon>
        <taxon>Eutheria</taxon>
        <taxon>Laurasiatheria</taxon>
        <taxon>Artiodactyla</taxon>
        <taxon>Whippomorpha</taxon>
        <taxon>Cetacea</taxon>
        <taxon>Mysticeti</taxon>
        <taxon>Eschrichtiidae</taxon>
        <taxon>Eschrichtius</taxon>
    </lineage>
</organism>
<evidence type="ECO:0000256" key="1">
    <source>
        <dbReference type="SAM" id="MobiDB-lite"/>
    </source>
</evidence>
<feature type="region of interest" description="Disordered" evidence="1">
    <location>
        <begin position="14"/>
        <end position="231"/>
    </location>
</feature>
<keyword evidence="3" id="KW-1185">Reference proteome</keyword>
<feature type="compositionally biased region" description="Pro residues" evidence="1">
    <location>
        <begin position="176"/>
        <end position="189"/>
    </location>
</feature>
<sequence>MSPPLASCEEVVLAAGESPKRSLHSRLELRRVPTRRRRGRQLDGCPLGTVASSPRRPSSQARGPAPQGGGGGGGGAGGAGSRPLGPGHCGGDPPSVQLGTRQRRGQAQPGRYNRVGPRRGLGRRWARSRIAAGADRHWAAGDSEPAGHQPSQPRPTPELPPPSIVARRAGRDAPRDPYPGRWPPPPSPLLKPRRLPSDAAAMERGSRSEPGAGAAPASPVLSLSLENEVKA</sequence>
<feature type="compositionally biased region" description="Pro residues" evidence="1">
    <location>
        <begin position="152"/>
        <end position="163"/>
    </location>
</feature>
<reference evidence="2 3" key="1">
    <citation type="submission" date="2022-11" db="EMBL/GenBank/DDBJ databases">
        <title>Whole genome sequence of Eschrichtius robustus ER-17-0199.</title>
        <authorList>
            <person name="Bruniche-Olsen A."/>
            <person name="Black A.N."/>
            <person name="Fields C.J."/>
            <person name="Walden K."/>
            <person name="Dewoody J.A."/>
        </authorList>
    </citation>
    <scope>NUCLEOTIDE SEQUENCE [LARGE SCALE GENOMIC DNA]</scope>
    <source>
        <strain evidence="2">ER-17-0199</strain>
        <tissue evidence="2">Blubber</tissue>
    </source>
</reference>
<accession>A0AB34GM63</accession>
<feature type="compositionally biased region" description="Low complexity" evidence="1">
    <location>
        <begin position="208"/>
        <end position="231"/>
    </location>
</feature>
<gene>
    <name evidence="2" type="ORF">J1605_012176</name>
</gene>
<dbReference type="Proteomes" id="UP001159641">
    <property type="component" value="Unassembled WGS sequence"/>
</dbReference>
<feature type="compositionally biased region" description="Low complexity" evidence="1">
    <location>
        <begin position="51"/>
        <end position="65"/>
    </location>
</feature>
<feature type="compositionally biased region" description="Basic residues" evidence="1">
    <location>
        <begin position="116"/>
        <end position="127"/>
    </location>
</feature>
<comment type="caution">
    <text evidence="2">The sequence shown here is derived from an EMBL/GenBank/DDBJ whole genome shotgun (WGS) entry which is preliminary data.</text>
</comment>
<evidence type="ECO:0000313" key="3">
    <source>
        <dbReference type="Proteomes" id="UP001159641"/>
    </source>
</evidence>
<proteinExistence type="predicted"/>
<evidence type="ECO:0000313" key="2">
    <source>
        <dbReference type="EMBL" id="KAJ8779886.1"/>
    </source>
</evidence>
<protein>
    <submittedName>
        <fullName evidence="2">Uncharacterized protein</fullName>
    </submittedName>
</protein>
<name>A0AB34GM63_ESCRO</name>
<dbReference type="AlphaFoldDB" id="A0AB34GM63"/>
<feature type="compositionally biased region" description="Gly residues" evidence="1">
    <location>
        <begin position="66"/>
        <end position="80"/>
    </location>
</feature>
<dbReference type="EMBL" id="JAIQCJ010002203">
    <property type="protein sequence ID" value="KAJ8779886.1"/>
    <property type="molecule type" value="Genomic_DNA"/>
</dbReference>